<evidence type="ECO:0000256" key="1">
    <source>
        <dbReference type="ARBA" id="ARBA00005689"/>
    </source>
</evidence>
<dbReference type="InterPro" id="IPR007886">
    <property type="entry name" value="AlaDH/PNT_N"/>
</dbReference>
<feature type="domain" description="Alanine dehydrogenase/pyridine nucleotide transhydrogenase N-terminal" evidence="5">
    <location>
        <begin position="5"/>
        <end position="138"/>
    </location>
</feature>
<gene>
    <name evidence="6" type="ORF">ENL21_02840</name>
</gene>
<comment type="caution">
    <text evidence="6">The sequence shown here is derived from an EMBL/GenBank/DDBJ whole genome shotgun (WGS) entry which is preliminary data.</text>
</comment>
<evidence type="ECO:0000313" key="6">
    <source>
        <dbReference type="EMBL" id="HHE54692.1"/>
    </source>
</evidence>
<dbReference type="SUPFAM" id="SSF51735">
    <property type="entry name" value="NAD(P)-binding Rossmann-fold domains"/>
    <property type="match status" value="1"/>
</dbReference>
<dbReference type="SUPFAM" id="SSF52283">
    <property type="entry name" value="Formate/glycerate dehydrogenase catalytic domain-like"/>
    <property type="match status" value="1"/>
</dbReference>
<dbReference type="EMBL" id="DRTD01000205">
    <property type="protein sequence ID" value="HHE54692.1"/>
    <property type="molecule type" value="Genomic_DNA"/>
</dbReference>
<dbReference type="SMART" id="SM01003">
    <property type="entry name" value="AlaDh_PNT_N"/>
    <property type="match status" value="1"/>
</dbReference>
<dbReference type="InterPro" id="IPR007698">
    <property type="entry name" value="AlaDH/PNT_NAD(H)-bd"/>
</dbReference>
<evidence type="ECO:0000259" key="4">
    <source>
        <dbReference type="SMART" id="SM01002"/>
    </source>
</evidence>
<dbReference type="GO" id="GO:0005886">
    <property type="term" value="C:plasma membrane"/>
    <property type="evidence" value="ECO:0007669"/>
    <property type="project" value="TreeGrafter"/>
</dbReference>
<dbReference type="InterPro" id="IPR008141">
    <property type="entry name" value="Ala_DH"/>
</dbReference>
<comment type="similarity">
    <text evidence="1">Belongs to the AlaDH/PNT family.</text>
</comment>
<sequence length="374" mass="41252">MLNIGIVKELKPYESRVMITPEGVGVLTRNGLTVYVENGSGESCGFDDLQYERAGATILPTMEKIFSKAQLIIQVQPPHPIQFELLTENHILLSFMNLVHQADRLAALINTKSTFISAELLQDAEDKYPLLIGMSEIAGKMAVFLSAMLLTAPEGGKGKLLTGTDFSKPSEMTIVGAGTVGRTVAGMAQSLGVKVNLLTLKPEKIEEVHQEVPQVHIQAYSDELLKDLLPQTDVLIVAIHSLKREFDIKITRDMIQLMEKGSVLIDISVAETHVVETSHLTNHDQPTFVVDGIVHYCVPNIGALVPQTASRVLTKKLLPYVKILALKELKDALLEEPGLVPAIGIYKGKITNRLVADYYNQDFYNIFELLELNI</sequence>
<dbReference type="Gene3D" id="3.40.50.720">
    <property type="entry name" value="NAD(P)-binding Rossmann-like Domain"/>
    <property type="match status" value="2"/>
</dbReference>
<feature type="domain" description="Alanine dehydrogenase/pyridine nucleotide transhydrogenase NAD(H)-binding" evidence="4">
    <location>
        <begin position="150"/>
        <end position="297"/>
    </location>
</feature>
<dbReference type="EC" id="1.4.1.1" evidence="2"/>
<dbReference type="Pfam" id="PF01262">
    <property type="entry name" value="AlaDh_PNT_C"/>
    <property type="match status" value="1"/>
</dbReference>
<dbReference type="GO" id="GO:0000286">
    <property type="term" value="F:alanine dehydrogenase activity"/>
    <property type="evidence" value="ECO:0007669"/>
    <property type="project" value="UniProtKB-EC"/>
</dbReference>
<dbReference type="PANTHER" id="PTHR42795:SF1">
    <property type="entry name" value="ALANINE DEHYDROGENASE"/>
    <property type="match status" value="1"/>
</dbReference>
<reference evidence="6" key="1">
    <citation type="journal article" date="2020" name="mSystems">
        <title>Genome- and Community-Level Interaction Insights into Carbon Utilization and Element Cycling Functions of Hydrothermarchaeota in Hydrothermal Sediment.</title>
        <authorList>
            <person name="Zhou Z."/>
            <person name="Liu Y."/>
            <person name="Xu W."/>
            <person name="Pan J."/>
            <person name="Luo Z.H."/>
            <person name="Li M."/>
        </authorList>
    </citation>
    <scope>NUCLEOTIDE SEQUENCE [LARGE SCALE GENOMIC DNA]</scope>
    <source>
        <strain evidence="6">HyVt-76</strain>
    </source>
</reference>
<proteinExistence type="inferred from homology"/>
<evidence type="ECO:0000256" key="3">
    <source>
        <dbReference type="ARBA" id="ARBA00023002"/>
    </source>
</evidence>
<dbReference type="InterPro" id="IPR036291">
    <property type="entry name" value="NAD(P)-bd_dom_sf"/>
</dbReference>
<keyword evidence="3" id="KW-0560">Oxidoreductase</keyword>
<accession>A0A7V5H2Y6</accession>
<dbReference type="CDD" id="cd05305">
    <property type="entry name" value="L-AlaDH"/>
    <property type="match status" value="1"/>
</dbReference>
<dbReference type="GO" id="GO:0042853">
    <property type="term" value="P:L-alanine catabolic process"/>
    <property type="evidence" value="ECO:0007669"/>
    <property type="project" value="InterPro"/>
</dbReference>
<dbReference type="AlphaFoldDB" id="A0A7V5H2Y6"/>
<evidence type="ECO:0000256" key="2">
    <source>
        <dbReference type="ARBA" id="ARBA00012897"/>
    </source>
</evidence>
<dbReference type="Proteomes" id="UP000886111">
    <property type="component" value="Unassembled WGS sequence"/>
</dbReference>
<evidence type="ECO:0000259" key="5">
    <source>
        <dbReference type="SMART" id="SM01003"/>
    </source>
</evidence>
<protein>
    <recommendedName>
        <fullName evidence="2">alanine dehydrogenase</fullName>
        <ecNumber evidence="2">1.4.1.1</ecNumber>
    </recommendedName>
</protein>
<dbReference type="Pfam" id="PF05222">
    <property type="entry name" value="AlaDh_PNT_N"/>
    <property type="match status" value="1"/>
</dbReference>
<dbReference type="PANTHER" id="PTHR42795">
    <property type="entry name" value="ALANINE DEHYDROGENASE"/>
    <property type="match status" value="1"/>
</dbReference>
<dbReference type="SMART" id="SM01002">
    <property type="entry name" value="AlaDh_PNT_C"/>
    <property type="match status" value="1"/>
</dbReference>
<name>A0A7V5H2Y6_CALAY</name>
<organism evidence="6">
    <name type="scientific">Caldithrix abyssi</name>
    <dbReference type="NCBI Taxonomy" id="187145"/>
    <lineage>
        <taxon>Bacteria</taxon>
        <taxon>Pseudomonadati</taxon>
        <taxon>Calditrichota</taxon>
        <taxon>Calditrichia</taxon>
        <taxon>Calditrichales</taxon>
        <taxon>Calditrichaceae</taxon>
        <taxon>Caldithrix</taxon>
    </lineage>
</organism>